<sequence>MPDPKSIAAEDLLQLLQKPVQATPPTQEQVLAAIASPAADRSRRTGLISSEDLIDVLEAGRPGTLERTIKGFAEFGKSLIDDTIDFAQRSIENAESLSLAALSTARVAPVREIPRFGTPQFGIPTTRTEEQVQAEKDALIKDALD</sequence>
<proteinExistence type="predicted"/>
<dbReference type="AlphaFoldDB" id="A0A0F9AXS8"/>
<dbReference type="EMBL" id="LAZR01052341">
    <property type="protein sequence ID" value="KKK83184.1"/>
    <property type="molecule type" value="Genomic_DNA"/>
</dbReference>
<reference evidence="1" key="1">
    <citation type="journal article" date="2015" name="Nature">
        <title>Complex archaea that bridge the gap between prokaryotes and eukaryotes.</title>
        <authorList>
            <person name="Spang A."/>
            <person name="Saw J.H."/>
            <person name="Jorgensen S.L."/>
            <person name="Zaremba-Niedzwiedzka K."/>
            <person name="Martijn J."/>
            <person name="Lind A.E."/>
            <person name="van Eijk R."/>
            <person name="Schleper C."/>
            <person name="Guy L."/>
            <person name="Ettema T.J."/>
        </authorList>
    </citation>
    <scope>NUCLEOTIDE SEQUENCE</scope>
</reference>
<evidence type="ECO:0000313" key="1">
    <source>
        <dbReference type="EMBL" id="KKK83184.1"/>
    </source>
</evidence>
<comment type="caution">
    <text evidence="1">The sequence shown here is derived from an EMBL/GenBank/DDBJ whole genome shotgun (WGS) entry which is preliminary data.</text>
</comment>
<protein>
    <submittedName>
        <fullName evidence="1">Uncharacterized protein</fullName>
    </submittedName>
</protein>
<name>A0A0F9AXS8_9ZZZZ</name>
<feature type="non-terminal residue" evidence="1">
    <location>
        <position position="145"/>
    </location>
</feature>
<accession>A0A0F9AXS8</accession>
<gene>
    <name evidence="1" type="ORF">LCGC14_2795940</name>
</gene>
<organism evidence="1">
    <name type="scientific">marine sediment metagenome</name>
    <dbReference type="NCBI Taxonomy" id="412755"/>
    <lineage>
        <taxon>unclassified sequences</taxon>
        <taxon>metagenomes</taxon>
        <taxon>ecological metagenomes</taxon>
    </lineage>
</organism>